<dbReference type="PROSITE" id="PS00211">
    <property type="entry name" value="ABC_TRANSPORTER_1"/>
    <property type="match status" value="1"/>
</dbReference>
<dbReference type="OrthoDB" id="245989at2759"/>
<dbReference type="Gene3D" id="3.40.50.300">
    <property type="entry name" value="P-loop containing nucleotide triphosphate hydrolases"/>
    <property type="match status" value="1"/>
</dbReference>
<feature type="compositionally biased region" description="Polar residues" evidence="2">
    <location>
        <begin position="13"/>
        <end position="26"/>
    </location>
</feature>
<evidence type="ECO:0000259" key="4">
    <source>
        <dbReference type="PROSITE" id="PS50893"/>
    </source>
</evidence>
<protein>
    <recommendedName>
        <fullName evidence="4">ABC transporter domain-containing protein</fullName>
    </recommendedName>
</protein>
<keyword evidence="3" id="KW-0472">Membrane</keyword>
<keyword evidence="3" id="KW-1133">Transmembrane helix</keyword>
<gene>
    <name evidence="5" type="ORF">PAXINDRAFT_102018</name>
</gene>
<dbReference type="EMBL" id="KN819405">
    <property type="protein sequence ID" value="KIJ10444.1"/>
    <property type="molecule type" value="Genomic_DNA"/>
</dbReference>
<evidence type="ECO:0000256" key="2">
    <source>
        <dbReference type="SAM" id="MobiDB-lite"/>
    </source>
</evidence>
<keyword evidence="3" id="KW-0812">Transmembrane</keyword>
<keyword evidence="1" id="KW-0813">Transport</keyword>
<proteinExistence type="predicted"/>
<dbReference type="InterPro" id="IPR034001">
    <property type="entry name" value="ABCG_PDR_1"/>
</dbReference>
<dbReference type="GO" id="GO:0016887">
    <property type="term" value="F:ATP hydrolysis activity"/>
    <property type="evidence" value="ECO:0007669"/>
    <property type="project" value="InterPro"/>
</dbReference>
<name>A0A0C9SRG6_PAXIN</name>
<feature type="region of interest" description="Disordered" evidence="2">
    <location>
        <begin position="1"/>
        <end position="33"/>
    </location>
</feature>
<keyword evidence="6" id="KW-1185">Reference proteome</keyword>
<reference evidence="5 6" key="1">
    <citation type="submission" date="2014-06" db="EMBL/GenBank/DDBJ databases">
        <authorList>
            <consortium name="DOE Joint Genome Institute"/>
            <person name="Kuo A."/>
            <person name="Kohler A."/>
            <person name="Nagy L.G."/>
            <person name="Floudas D."/>
            <person name="Copeland A."/>
            <person name="Barry K.W."/>
            <person name="Cichocki N."/>
            <person name="Veneault-Fourrey C."/>
            <person name="LaButti K."/>
            <person name="Lindquist E.A."/>
            <person name="Lipzen A."/>
            <person name="Lundell T."/>
            <person name="Morin E."/>
            <person name="Murat C."/>
            <person name="Sun H."/>
            <person name="Tunlid A."/>
            <person name="Henrissat B."/>
            <person name="Grigoriev I.V."/>
            <person name="Hibbett D.S."/>
            <person name="Martin F."/>
            <person name="Nordberg H.P."/>
            <person name="Cantor M.N."/>
            <person name="Hua S.X."/>
        </authorList>
    </citation>
    <scope>NUCLEOTIDE SEQUENCE [LARGE SCALE GENOMIC DNA]</scope>
    <source>
        <strain evidence="5 6">ATCC 200175</strain>
    </source>
</reference>
<dbReference type="InterPro" id="IPR003439">
    <property type="entry name" value="ABC_transporter-like_ATP-bd"/>
</dbReference>
<accession>A0A0C9SRG6</accession>
<evidence type="ECO:0000256" key="1">
    <source>
        <dbReference type="ARBA" id="ARBA00022448"/>
    </source>
</evidence>
<dbReference type="InterPro" id="IPR017871">
    <property type="entry name" value="ABC_transporter-like_CS"/>
</dbReference>
<feature type="domain" description="ABC transporter" evidence="4">
    <location>
        <begin position="166"/>
        <end position="414"/>
    </location>
</feature>
<dbReference type="HOGENOM" id="CLU_474148_0_0_1"/>
<dbReference type="Proteomes" id="UP000053647">
    <property type="component" value="Unassembled WGS sequence"/>
</dbReference>
<evidence type="ECO:0000256" key="3">
    <source>
        <dbReference type="SAM" id="Phobius"/>
    </source>
</evidence>
<evidence type="ECO:0000313" key="6">
    <source>
        <dbReference type="Proteomes" id="UP000053647"/>
    </source>
</evidence>
<reference evidence="6" key="2">
    <citation type="submission" date="2015-01" db="EMBL/GenBank/DDBJ databases">
        <title>Evolutionary Origins and Diversification of the Mycorrhizal Mutualists.</title>
        <authorList>
            <consortium name="DOE Joint Genome Institute"/>
            <consortium name="Mycorrhizal Genomics Consortium"/>
            <person name="Kohler A."/>
            <person name="Kuo A."/>
            <person name="Nagy L.G."/>
            <person name="Floudas D."/>
            <person name="Copeland A."/>
            <person name="Barry K.W."/>
            <person name="Cichocki N."/>
            <person name="Veneault-Fourrey C."/>
            <person name="LaButti K."/>
            <person name="Lindquist E.A."/>
            <person name="Lipzen A."/>
            <person name="Lundell T."/>
            <person name="Morin E."/>
            <person name="Murat C."/>
            <person name="Riley R."/>
            <person name="Ohm R."/>
            <person name="Sun H."/>
            <person name="Tunlid A."/>
            <person name="Henrissat B."/>
            <person name="Grigoriev I.V."/>
            <person name="Hibbett D.S."/>
            <person name="Martin F."/>
        </authorList>
    </citation>
    <scope>NUCLEOTIDE SEQUENCE [LARGE SCALE GENOMIC DNA]</scope>
    <source>
        <strain evidence="6">ATCC 200175</strain>
    </source>
</reference>
<dbReference type="PROSITE" id="PS50893">
    <property type="entry name" value="ABC_TRANSPORTER_2"/>
    <property type="match status" value="1"/>
</dbReference>
<dbReference type="InterPro" id="IPR027417">
    <property type="entry name" value="P-loop_NTPase"/>
</dbReference>
<evidence type="ECO:0000313" key="5">
    <source>
        <dbReference type="EMBL" id="KIJ10444.1"/>
    </source>
</evidence>
<feature type="transmembrane region" description="Helical" evidence="3">
    <location>
        <begin position="101"/>
        <end position="124"/>
    </location>
</feature>
<sequence length="575" mass="63741">MHPPGLASHVEKQSLSQEQLPDTDLNSPPPSPMGSQSHILFDFFDFIRFQEFHVALTFPVGSTIDIEAQTHAPVKASGSWSLSFAFNAFAFRDLAKGHFRAVSVGFIVPPLLLVVHVFSIFSSFGKDGIQARRFNVAFKDLRVVAIGDRASFQPTVSSILSPVAIMKSIRTMRHPPVRDILSGFEGVVTPGEMLLVLGRPGSGCSTFLRTVANQRRDCHAVHGDVHYDYFTPEDITERYHGDVMYCPEDDVHFPTLAVEQTLSFAAIMRTPQKRLANQSREEYRKLVVEVLMRVFGLGHARNMVVGNAAIKGISGGEKKRVSIAEALSCRSRIHVWDNSTRGLYASTALEFVRALRIATDIVRVTTIVSLYQAGEQLYNHFDKLCVINEGKMAYFGPAKDASPKVTDPSGRKIRPGYPGTVPLTANDKASYFKNSRLGQLSRSSLDSYLGPYVNRPAFKKAYTVSAVSEHARYTSESHAYALSAPMQVHAVMRQLWHRLHLCVGRLAFHPITTEFNTSSTFDTSVTIFKQASGAEIIAESTWELVDAEEVAGEAYCSRDAGIFQMLIESISLRQN</sequence>
<dbReference type="SUPFAM" id="SSF52540">
    <property type="entry name" value="P-loop containing nucleoside triphosphate hydrolases"/>
    <property type="match status" value="1"/>
</dbReference>
<dbReference type="AlphaFoldDB" id="A0A0C9SRG6"/>
<organism evidence="5 6">
    <name type="scientific">Paxillus involutus ATCC 200175</name>
    <dbReference type="NCBI Taxonomy" id="664439"/>
    <lineage>
        <taxon>Eukaryota</taxon>
        <taxon>Fungi</taxon>
        <taxon>Dikarya</taxon>
        <taxon>Basidiomycota</taxon>
        <taxon>Agaricomycotina</taxon>
        <taxon>Agaricomycetes</taxon>
        <taxon>Agaricomycetidae</taxon>
        <taxon>Boletales</taxon>
        <taxon>Paxilineae</taxon>
        <taxon>Paxillaceae</taxon>
        <taxon>Paxillus</taxon>
    </lineage>
</organism>
<dbReference type="PANTHER" id="PTHR19241">
    <property type="entry name" value="ATP-BINDING CASSETTE TRANSPORTER"/>
    <property type="match status" value="1"/>
</dbReference>
<dbReference type="CDD" id="cd03233">
    <property type="entry name" value="ABCG_PDR_domain1"/>
    <property type="match status" value="1"/>
</dbReference>
<dbReference type="GO" id="GO:0005524">
    <property type="term" value="F:ATP binding"/>
    <property type="evidence" value="ECO:0007669"/>
    <property type="project" value="InterPro"/>
</dbReference>
<dbReference type="Pfam" id="PF00005">
    <property type="entry name" value="ABC_tran"/>
    <property type="match status" value="1"/>
</dbReference>